<evidence type="ECO:0000313" key="2">
    <source>
        <dbReference type="EMBL" id="KAF2134902.1"/>
    </source>
</evidence>
<evidence type="ECO:0000313" key="3">
    <source>
        <dbReference type="Proteomes" id="UP000799771"/>
    </source>
</evidence>
<feature type="region of interest" description="Disordered" evidence="1">
    <location>
        <begin position="660"/>
        <end position="686"/>
    </location>
</feature>
<dbReference type="EMBL" id="ML977497">
    <property type="protein sequence ID" value="KAF2134902.1"/>
    <property type="molecule type" value="Genomic_DNA"/>
</dbReference>
<feature type="non-terminal residue" evidence="2">
    <location>
        <position position="722"/>
    </location>
</feature>
<dbReference type="OrthoDB" id="185373at2759"/>
<sequence length="722" mass="80577">MRPSFLGKDKTLQRARYESQRQTADLVTQFRRAVDTRDIRQVMELYPTLLEARLLNRYDTRRIGQVLHVRIRNLKHASDLALPDLWPFVQQFVADTRSGALDPHPYAFVHLLGIYKDLKRFHDGHALWQWLVQQDESFVSQAAYGAAIELMAYGGLMRLPELEDLYADALKRFPGTFAEYHLSPDAIVADRTQPTFTTGLPTVLLQGILTARILARDWKRAYLALDTALRLYPAQTPMRFFELFLAERPVSEAYAALMLACRAGIVVRPKHVTALMTKLRAAMAESPSPADRLMVLRAIANALYAYLEAGGQLESIHVGSFLRAFDAVLPEQTPGQDYEGDAAQLRNTIVVAAHETLSGLLQAGMSPQIHPFDSLIAIAGRLRVPDLLLTTLQDINTARLELGPIGVRSVLTAAGLVGNKDLIEQFWSRVVSSAEAESRQIPFEDWTTLVKACRRANHVDYFKAQLLSLPHAITSSIERTITSQLSEKEVVPNMQSFEYPTTSELTSEMEALKTQMKSIQAVVMSGQPLDLRKSPFHMHLDPRHGQLGNDEAMRAVYEGFTTDPHQPPPPPPADGKAVLSPTGIPLDELRYQNWVTILEMMDQAQAYDTDIQAALDAAITAGKPLRNPSDILRLRPSSHTTTPLHDTAALRQKIKSLRAQGPAPLPFRKVTPRSPVDDVRSVNPPRASEHGALRLSYYVGLKSDHDAPVNPERNFFRGIKVG</sequence>
<dbReference type="AlphaFoldDB" id="A0A6A6ASC5"/>
<name>A0A6A6ASC5_9PLEO</name>
<gene>
    <name evidence="2" type="ORF">P153DRAFT_305804</name>
</gene>
<protein>
    <submittedName>
        <fullName evidence="2">Uncharacterized protein</fullName>
    </submittedName>
</protein>
<dbReference type="Proteomes" id="UP000799771">
    <property type="component" value="Unassembled WGS sequence"/>
</dbReference>
<reference evidence="2" key="1">
    <citation type="journal article" date="2020" name="Stud. Mycol.">
        <title>101 Dothideomycetes genomes: a test case for predicting lifestyles and emergence of pathogens.</title>
        <authorList>
            <person name="Haridas S."/>
            <person name="Albert R."/>
            <person name="Binder M."/>
            <person name="Bloem J."/>
            <person name="Labutti K."/>
            <person name="Salamov A."/>
            <person name="Andreopoulos B."/>
            <person name="Baker S."/>
            <person name="Barry K."/>
            <person name="Bills G."/>
            <person name="Bluhm B."/>
            <person name="Cannon C."/>
            <person name="Castanera R."/>
            <person name="Culley D."/>
            <person name="Daum C."/>
            <person name="Ezra D."/>
            <person name="Gonzalez J."/>
            <person name="Henrissat B."/>
            <person name="Kuo A."/>
            <person name="Liang C."/>
            <person name="Lipzen A."/>
            <person name="Lutzoni F."/>
            <person name="Magnuson J."/>
            <person name="Mondo S."/>
            <person name="Nolan M."/>
            <person name="Ohm R."/>
            <person name="Pangilinan J."/>
            <person name="Park H.-J."/>
            <person name="Ramirez L."/>
            <person name="Alfaro M."/>
            <person name="Sun H."/>
            <person name="Tritt A."/>
            <person name="Yoshinaga Y."/>
            <person name="Zwiers L.-H."/>
            <person name="Turgeon B."/>
            <person name="Goodwin S."/>
            <person name="Spatafora J."/>
            <person name="Crous P."/>
            <person name="Grigoriev I."/>
        </authorList>
    </citation>
    <scope>NUCLEOTIDE SEQUENCE</scope>
    <source>
        <strain evidence="2">CBS 119687</strain>
    </source>
</reference>
<accession>A0A6A6ASC5</accession>
<evidence type="ECO:0000256" key="1">
    <source>
        <dbReference type="SAM" id="MobiDB-lite"/>
    </source>
</evidence>
<keyword evidence="3" id="KW-1185">Reference proteome</keyword>
<dbReference type="RefSeq" id="XP_033529289.1">
    <property type="nucleotide sequence ID" value="XM_033664614.1"/>
</dbReference>
<organism evidence="2 3">
    <name type="scientific">Dothidotthia symphoricarpi CBS 119687</name>
    <dbReference type="NCBI Taxonomy" id="1392245"/>
    <lineage>
        <taxon>Eukaryota</taxon>
        <taxon>Fungi</taxon>
        <taxon>Dikarya</taxon>
        <taxon>Ascomycota</taxon>
        <taxon>Pezizomycotina</taxon>
        <taxon>Dothideomycetes</taxon>
        <taxon>Pleosporomycetidae</taxon>
        <taxon>Pleosporales</taxon>
        <taxon>Dothidotthiaceae</taxon>
        <taxon>Dothidotthia</taxon>
    </lineage>
</organism>
<dbReference type="GeneID" id="54405046"/>
<proteinExistence type="predicted"/>